<dbReference type="EMBL" id="SMCS01000001">
    <property type="protein sequence ID" value="TCV97522.1"/>
    <property type="molecule type" value="Genomic_DNA"/>
</dbReference>
<organism evidence="10 11">
    <name type="scientific">Luteibacter rhizovicinus</name>
    <dbReference type="NCBI Taxonomy" id="242606"/>
    <lineage>
        <taxon>Bacteria</taxon>
        <taxon>Pseudomonadati</taxon>
        <taxon>Pseudomonadota</taxon>
        <taxon>Gammaproteobacteria</taxon>
        <taxon>Lysobacterales</taxon>
        <taxon>Rhodanobacteraceae</taxon>
        <taxon>Luteibacter</taxon>
    </lineage>
</organism>
<dbReference type="AlphaFoldDB" id="A0A4R3YY90"/>
<accession>A0A4R3YY90</accession>
<dbReference type="InterPro" id="IPR001173">
    <property type="entry name" value="Glyco_trans_2-like"/>
</dbReference>
<reference evidence="10 11" key="1">
    <citation type="submission" date="2019-03" db="EMBL/GenBank/DDBJ databases">
        <title>Above-ground endophytic microbial communities from plants in different locations in the United States.</title>
        <authorList>
            <person name="Frank C."/>
        </authorList>
    </citation>
    <scope>NUCLEOTIDE SEQUENCE [LARGE SCALE GENOMIC DNA]</scope>
    <source>
        <strain evidence="10 11">LP_13_YM</strain>
    </source>
</reference>
<dbReference type="SUPFAM" id="SSF53448">
    <property type="entry name" value="Nucleotide-diphospho-sugar transferases"/>
    <property type="match status" value="1"/>
</dbReference>
<evidence type="ECO:0000313" key="11">
    <source>
        <dbReference type="Proteomes" id="UP000295645"/>
    </source>
</evidence>
<evidence type="ECO:0000256" key="5">
    <source>
        <dbReference type="ARBA" id="ARBA00022692"/>
    </source>
</evidence>
<proteinExistence type="predicted"/>
<comment type="subcellular location">
    <subcellularLocation>
        <location evidence="1">Membrane</location>
        <topology evidence="1">Multi-pass membrane protein</topology>
    </subcellularLocation>
</comment>
<comment type="caution">
    <text evidence="10">The sequence shown here is derived from an EMBL/GenBank/DDBJ whole genome shotgun (WGS) entry which is preliminary data.</text>
</comment>
<dbReference type="OrthoDB" id="9766299at2"/>
<dbReference type="PANTHER" id="PTHR43867:SF2">
    <property type="entry name" value="CELLULOSE SYNTHASE CATALYTIC SUBUNIT A [UDP-FORMING]"/>
    <property type="match status" value="1"/>
</dbReference>
<keyword evidence="6 8" id="KW-1133">Transmembrane helix</keyword>
<feature type="transmembrane region" description="Helical" evidence="8">
    <location>
        <begin position="6"/>
        <end position="28"/>
    </location>
</feature>
<dbReference type="InterPro" id="IPR050321">
    <property type="entry name" value="Glycosyltr_2/OpgH_subfam"/>
</dbReference>
<keyword evidence="5 8" id="KW-0812">Transmembrane</keyword>
<feature type="transmembrane region" description="Helical" evidence="8">
    <location>
        <begin position="356"/>
        <end position="374"/>
    </location>
</feature>
<dbReference type="GO" id="GO:0016757">
    <property type="term" value="F:glycosyltransferase activity"/>
    <property type="evidence" value="ECO:0007669"/>
    <property type="project" value="UniProtKB-KW"/>
</dbReference>
<feature type="transmembrane region" description="Helical" evidence="8">
    <location>
        <begin position="322"/>
        <end position="344"/>
    </location>
</feature>
<keyword evidence="4 10" id="KW-0808">Transferase</keyword>
<evidence type="ECO:0000259" key="9">
    <source>
        <dbReference type="Pfam" id="PF13632"/>
    </source>
</evidence>
<gene>
    <name evidence="10" type="ORF">EC912_101537</name>
</gene>
<comment type="pathway">
    <text evidence="2">Glycan metabolism.</text>
</comment>
<evidence type="ECO:0000256" key="8">
    <source>
        <dbReference type="SAM" id="Phobius"/>
    </source>
</evidence>
<dbReference type="RefSeq" id="WP_132141576.1">
    <property type="nucleotide sequence ID" value="NZ_SMCS01000001.1"/>
</dbReference>
<dbReference type="PANTHER" id="PTHR43867">
    <property type="entry name" value="CELLULOSE SYNTHASE CATALYTIC SUBUNIT A [UDP-FORMING]"/>
    <property type="match status" value="1"/>
</dbReference>
<dbReference type="InterPro" id="IPR029044">
    <property type="entry name" value="Nucleotide-diphossugar_trans"/>
</dbReference>
<evidence type="ECO:0000256" key="1">
    <source>
        <dbReference type="ARBA" id="ARBA00004141"/>
    </source>
</evidence>
<keyword evidence="3" id="KW-0328">Glycosyltransferase</keyword>
<dbReference type="Pfam" id="PF13632">
    <property type="entry name" value="Glyco_trans_2_3"/>
    <property type="match status" value="1"/>
</dbReference>
<dbReference type="GO" id="GO:0016020">
    <property type="term" value="C:membrane"/>
    <property type="evidence" value="ECO:0007669"/>
    <property type="project" value="UniProtKB-SubCell"/>
</dbReference>
<keyword evidence="11" id="KW-1185">Reference proteome</keyword>
<evidence type="ECO:0000256" key="7">
    <source>
        <dbReference type="ARBA" id="ARBA00023136"/>
    </source>
</evidence>
<dbReference type="CDD" id="cd06423">
    <property type="entry name" value="CESA_like"/>
    <property type="match status" value="1"/>
</dbReference>
<evidence type="ECO:0000313" key="10">
    <source>
        <dbReference type="EMBL" id="TCV97522.1"/>
    </source>
</evidence>
<feature type="transmembrane region" description="Helical" evidence="8">
    <location>
        <begin position="292"/>
        <end position="316"/>
    </location>
</feature>
<evidence type="ECO:0000256" key="3">
    <source>
        <dbReference type="ARBA" id="ARBA00022676"/>
    </source>
</evidence>
<sequence>MDLLSWLLIVPVWYACMVFLLLSLGLIVRRRRSAPSTTSLSWPNVTVMVPHFNESAEALFRTLASIDSQRYPGKFTVLLIDDGSTNGIQQSIAAWLEAPHPHAYRSISLPTNSGRKGRALDAGLAHVDRNADVIVVIDSDTSLGDHAVKRLVAGLWSDERYAVACGYIVPSNPRASFCTRLQYYEYTGLLSAVKVAQDVTGYVPVMAGAFVAHRVSAVRHLGGWGRWLVEDMCWTWKALAHGYKTAYVPEAMAFTECPGTLPGLYRQRRRWARGRMEAFDEISKLCTGRDAFFIPFLVNYAFCQFAFALLPVYVFGLVVQTWLTASLVLLFALFYGLAMATYLWRTGNPLGHGARHIALSIVCSRVLGVCLLWPNARGVYDQIFGNRLLWLTRH</sequence>
<keyword evidence="7 8" id="KW-0472">Membrane</keyword>
<dbReference type="Proteomes" id="UP000295645">
    <property type="component" value="Unassembled WGS sequence"/>
</dbReference>
<evidence type="ECO:0000256" key="6">
    <source>
        <dbReference type="ARBA" id="ARBA00022989"/>
    </source>
</evidence>
<evidence type="ECO:0000256" key="2">
    <source>
        <dbReference type="ARBA" id="ARBA00004881"/>
    </source>
</evidence>
<name>A0A4R3YY90_9GAMM</name>
<dbReference type="Gene3D" id="3.90.550.10">
    <property type="entry name" value="Spore Coat Polysaccharide Biosynthesis Protein SpsA, Chain A"/>
    <property type="match status" value="1"/>
</dbReference>
<feature type="domain" description="Glycosyltransferase 2-like" evidence="9">
    <location>
        <begin position="133"/>
        <end position="335"/>
    </location>
</feature>
<evidence type="ECO:0000256" key="4">
    <source>
        <dbReference type="ARBA" id="ARBA00022679"/>
    </source>
</evidence>
<protein>
    <submittedName>
        <fullName evidence="10">Cellulose synthase/poly-beta-1,6-N-acetylglucosamine synthase-like glycosyltransferase</fullName>
    </submittedName>
</protein>